<dbReference type="InterPro" id="IPR003593">
    <property type="entry name" value="AAA+_ATPase"/>
</dbReference>
<dbReference type="EMBL" id="AUZX01014590">
    <property type="protein sequence ID" value="EQD31771.1"/>
    <property type="molecule type" value="Genomic_DNA"/>
</dbReference>
<reference evidence="2" key="1">
    <citation type="submission" date="2013-08" db="EMBL/GenBank/DDBJ databases">
        <authorList>
            <person name="Mendez C."/>
            <person name="Richter M."/>
            <person name="Ferrer M."/>
            <person name="Sanchez J."/>
        </authorList>
    </citation>
    <scope>NUCLEOTIDE SEQUENCE</scope>
</reference>
<dbReference type="InterPro" id="IPR055199">
    <property type="entry name" value="Hda_lid"/>
</dbReference>
<dbReference type="EMBL" id="AUZZ01001960">
    <property type="protein sequence ID" value="EQD62301.1"/>
    <property type="molecule type" value="Genomic_DNA"/>
</dbReference>
<dbReference type="PANTHER" id="PTHR30050">
    <property type="entry name" value="CHROMOSOMAL REPLICATION INITIATOR PROTEIN DNAA"/>
    <property type="match status" value="1"/>
</dbReference>
<gene>
    <name evidence="2" type="ORF">B1A_19766</name>
    <name evidence="3" type="ORF">B2A_02885</name>
</gene>
<dbReference type="NCBIfam" id="TIGR03420">
    <property type="entry name" value="DnaA_homol_Hda"/>
    <property type="match status" value="1"/>
</dbReference>
<dbReference type="InterPro" id="IPR027417">
    <property type="entry name" value="P-loop_NTPase"/>
</dbReference>
<feature type="domain" description="AAA+ ATPase" evidence="1">
    <location>
        <begin position="37"/>
        <end position="151"/>
    </location>
</feature>
<evidence type="ECO:0000313" key="2">
    <source>
        <dbReference type="EMBL" id="EQD31771.1"/>
    </source>
</evidence>
<dbReference type="Pfam" id="PF00308">
    <property type="entry name" value="Bac_DnaA"/>
    <property type="match status" value="1"/>
</dbReference>
<reference evidence="2" key="2">
    <citation type="journal article" date="2014" name="ISME J.">
        <title>Microbial stratification in low pH oxic and suboxic macroscopic growths along an acid mine drainage.</title>
        <authorList>
            <person name="Mendez-Garcia C."/>
            <person name="Mesa V."/>
            <person name="Sprenger R.R."/>
            <person name="Richter M."/>
            <person name="Diez M.S."/>
            <person name="Solano J."/>
            <person name="Bargiela R."/>
            <person name="Golyshina O.V."/>
            <person name="Manteca A."/>
            <person name="Ramos J.L."/>
            <person name="Gallego J.R."/>
            <person name="Llorente I."/>
            <person name="Martins Dos Santos V.A."/>
            <person name="Jensen O.N."/>
            <person name="Pelaez A.I."/>
            <person name="Sanchez J."/>
            <person name="Ferrer M."/>
        </authorList>
    </citation>
    <scope>NUCLEOTIDE SEQUENCE</scope>
</reference>
<dbReference type="GO" id="GO:0032297">
    <property type="term" value="P:negative regulation of DNA-templated DNA replication initiation"/>
    <property type="evidence" value="ECO:0007669"/>
    <property type="project" value="InterPro"/>
</dbReference>
<protein>
    <submittedName>
        <fullName evidence="2">DnaA regulatory inactivator Hda</fullName>
    </submittedName>
</protein>
<organism evidence="2">
    <name type="scientific">mine drainage metagenome</name>
    <dbReference type="NCBI Taxonomy" id="410659"/>
    <lineage>
        <taxon>unclassified sequences</taxon>
        <taxon>metagenomes</taxon>
        <taxon>ecological metagenomes</taxon>
    </lineage>
</organism>
<dbReference type="Gene3D" id="3.40.50.300">
    <property type="entry name" value="P-loop containing nucleotide triphosphate hydrolases"/>
    <property type="match status" value="1"/>
</dbReference>
<dbReference type="AlphaFoldDB" id="T0Y9C4"/>
<dbReference type="Pfam" id="PF22688">
    <property type="entry name" value="Hda_lid"/>
    <property type="match status" value="1"/>
</dbReference>
<dbReference type="PANTHER" id="PTHR30050:SF5">
    <property type="entry name" value="DNAA REGULATORY INACTIVATOR HDA"/>
    <property type="match status" value="1"/>
</dbReference>
<evidence type="ECO:0000313" key="3">
    <source>
        <dbReference type="EMBL" id="EQD62301.1"/>
    </source>
</evidence>
<name>T0Y9C4_9ZZZZ</name>
<evidence type="ECO:0000259" key="1">
    <source>
        <dbReference type="SMART" id="SM00382"/>
    </source>
</evidence>
<accession>T0Y9C4</accession>
<dbReference type="CDD" id="cd00009">
    <property type="entry name" value="AAA"/>
    <property type="match status" value="1"/>
</dbReference>
<dbReference type="InterPro" id="IPR013317">
    <property type="entry name" value="DnaA_dom"/>
</dbReference>
<dbReference type="SUPFAM" id="SSF52540">
    <property type="entry name" value="P-loop containing nucleoside triphosphate hydrolases"/>
    <property type="match status" value="1"/>
</dbReference>
<dbReference type="SMART" id="SM00382">
    <property type="entry name" value="AAA"/>
    <property type="match status" value="1"/>
</dbReference>
<dbReference type="InterPro" id="IPR017788">
    <property type="entry name" value="Hda"/>
</dbReference>
<dbReference type="Gene3D" id="1.10.8.60">
    <property type="match status" value="1"/>
</dbReference>
<dbReference type="GO" id="GO:0006270">
    <property type="term" value="P:DNA replication initiation"/>
    <property type="evidence" value="ECO:0007669"/>
    <property type="project" value="TreeGrafter"/>
</dbReference>
<sequence length="228" mass="24473">MPLALRWPPRQRFEHFRCAAGDAPTLAAVQALATAPSAPWVLFSGPPGSGKTHLLIAACQAAQAVGRRAQYLNAARLLADANALRALGGAELLALDDVHALAGNRDAEHALFDLYNRLRAEQASLLLAAAQPLPALALGLADLRSRLGACVQSTLSALDETARRALMLEWAGARGLQVEPAVLDWLFARAARDLGSLHALFERMDRAALAERRRITIPFLRTLLAGRD</sequence>
<proteinExistence type="predicted"/>
<comment type="caution">
    <text evidence="2">The sequence shown here is derived from an EMBL/GenBank/DDBJ whole genome shotgun (WGS) entry which is preliminary data.</text>
</comment>